<sequence length="169" mass="17045">MKFIAAALTLAAVASAQIQLSDPTEGTVWKVGVAQYVRWTGNCAAMGAAGKAVTVEVINGPAGNVKFIANIGTIDCTSTTNTSTSLTVPPQTNNGPFESGTYALRVNADPIQYTTNFIINNPDAPAASAGATATTPSTTEPTTKPSSANALMAGSALAMAALAVVQLVL</sequence>
<reference evidence="5" key="1">
    <citation type="journal article" date="2020" name="Fungal Divers.">
        <title>Resolving the Mortierellaceae phylogeny through synthesis of multi-gene phylogenetics and phylogenomics.</title>
        <authorList>
            <person name="Vandepol N."/>
            <person name="Liber J."/>
            <person name="Desiro A."/>
            <person name="Na H."/>
            <person name="Kennedy M."/>
            <person name="Barry K."/>
            <person name="Grigoriev I.V."/>
            <person name="Miller A.N."/>
            <person name="O'Donnell K."/>
            <person name="Stajich J.E."/>
            <person name="Bonito G."/>
        </authorList>
    </citation>
    <scope>NUCLEOTIDE SEQUENCE</scope>
    <source>
        <strain evidence="5">NRRL 2591</strain>
    </source>
</reference>
<feature type="domain" description="Yeast cell wall synthesis Kre9/Knh1-like N-terminal" evidence="4">
    <location>
        <begin position="23"/>
        <end position="118"/>
    </location>
</feature>
<evidence type="ECO:0000313" key="5">
    <source>
        <dbReference type="EMBL" id="KAF9539408.1"/>
    </source>
</evidence>
<feature type="region of interest" description="Disordered" evidence="2">
    <location>
        <begin position="128"/>
        <end position="147"/>
    </location>
</feature>
<dbReference type="Pfam" id="PF10342">
    <property type="entry name" value="Kre9_KNH"/>
    <property type="match status" value="1"/>
</dbReference>
<keyword evidence="1 3" id="KW-0732">Signal</keyword>
<dbReference type="PANTHER" id="PTHR40633">
    <property type="entry name" value="MATRIX PROTEIN, PUTATIVE (AFU_ORTHOLOGUE AFUA_8G05410)-RELATED"/>
    <property type="match status" value="1"/>
</dbReference>
<evidence type="ECO:0000256" key="1">
    <source>
        <dbReference type="ARBA" id="ARBA00022729"/>
    </source>
</evidence>
<evidence type="ECO:0000256" key="3">
    <source>
        <dbReference type="SAM" id="SignalP"/>
    </source>
</evidence>
<evidence type="ECO:0000256" key="2">
    <source>
        <dbReference type="SAM" id="MobiDB-lite"/>
    </source>
</evidence>
<dbReference type="InterPro" id="IPR018466">
    <property type="entry name" value="Kre9/Knh1-like_N"/>
</dbReference>
<evidence type="ECO:0000259" key="4">
    <source>
        <dbReference type="Pfam" id="PF10342"/>
    </source>
</evidence>
<feature type="signal peptide" evidence="3">
    <location>
        <begin position="1"/>
        <end position="16"/>
    </location>
</feature>
<feature type="chain" id="PRO_5040311152" description="Yeast cell wall synthesis Kre9/Knh1-like N-terminal domain-containing protein" evidence="3">
    <location>
        <begin position="17"/>
        <end position="169"/>
    </location>
</feature>
<dbReference type="EMBL" id="JAAAXW010000247">
    <property type="protein sequence ID" value="KAF9539408.1"/>
    <property type="molecule type" value="Genomic_DNA"/>
</dbReference>
<organism evidence="5 6">
    <name type="scientific">Mortierella hygrophila</name>
    <dbReference type="NCBI Taxonomy" id="979708"/>
    <lineage>
        <taxon>Eukaryota</taxon>
        <taxon>Fungi</taxon>
        <taxon>Fungi incertae sedis</taxon>
        <taxon>Mucoromycota</taxon>
        <taxon>Mortierellomycotina</taxon>
        <taxon>Mortierellomycetes</taxon>
        <taxon>Mortierellales</taxon>
        <taxon>Mortierellaceae</taxon>
        <taxon>Mortierella</taxon>
    </lineage>
</organism>
<keyword evidence="6" id="KW-1185">Reference proteome</keyword>
<dbReference type="PANTHER" id="PTHR40633:SF6">
    <property type="entry name" value="MATRIX PROTEIN, PUTATIVE (AFU_ORTHOLOGUE AFUA_8G05410)-RELATED"/>
    <property type="match status" value="1"/>
</dbReference>
<evidence type="ECO:0000313" key="6">
    <source>
        <dbReference type="Proteomes" id="UP000723463"/>
    </source>
</evidence>
<dbReference type="InterPro" id="IPR052982">
    <property type="entry name" value="SRP1/TIP1-like"/>
</dbReference>
<dbReference type="AlphaFoldDB" id="A0A9P6F0B7"/>
<name>A0A9P6F0B7_9FUNG</name>
<proteinExistence type="predicted"/>
<protein>
    <recommendedName>
        <fullName evidence="4">Yeast cell wall synthesis Kre9/Knh1-like N-terminal domain-containing protein</fullName>
    </recommendedName>
</protein>
<gene>
    <name evidence="5" type="ORF">EC957_005436</name>
</gene>
<accession>A0A9P6F0B7</accession>
<dbReference type="Proteomes" id="UP000723463">
    <property type="component" value="Unassembled WGS sequence"/>
</dbReference>
<comment type="caution">
    <text evidence="5">The sequence shown here is derived from an EMBL/GenBank/DDBJ whole genome shotgun (WGS) entry which is preliminary data.</text>
</comment>